<dbReference type="GO" id="GO:0005801">
    <property type="term" value="C:cis-Golgi network"/>
    <property type="evidence" value="ECO:0007669"/>
    <property type="project" value="InterPro"/>
</dbReference>
<evidence type="ECO:0000313" key="11">
    <source>
        <dbReference type="EMBL" id="CAG9860141.1"/>
    </source>
</evidence>
<keyword evidence="12" id="KW-1185">Reference proteome</keyword>
<dbReference type="PANTHER" id="PTHR13302:SF8">
    <property type="entry name" value="CONSERVED OLIGOMERIC GOLGI COMPLEX SUBUNIT 3"/>
    <property type="match status" value="1"/>
</dbReference>
<dbReference type="AlphaFoldDB" id="A0A9N9XSD8"/>
<dbReference type="InterPro" id="IPR048320">
    <property type="entry name" value="COG3_N"/>
</dbReference>
<dbReference type="Proteomes" id="UP001153712">
    <property type="component" value="Chromosome 3"/>
</dbReference>
<feature type="domain" description="Conserved oligomeric Golgi complex subunit 3 C-terminal" evidence="10">
    <location>
        <begin position="276"/>
        <end position="615"/>
    </location>
</feature>
<dbReference type="Pfam" id="PF20671">
    <property type="entry name" value="COG3_C"/>
    <property type="match status" value="1"/>
</dbReference>
<dbReference type="InterPro" id="IPR007265">
    <property type="entry name" value="COG_su3"/>
</dbReference>
<dbReference type="GO" id="GO:0017119">
    <property type="term" value="C:Golgi transport complex"/>
    <property type="evidence" value="ECO:0007669"/>
    <property type="project" value="TreeGrafter"/>
</dbReference>
<keyword evidence="6" id="KW-0333">Golgi apparatus</keyword>
<evidence type="ECO:0000256" key="7">
    <source>
        <dbReference type="ARBA" id="ARBA00023136"/>
    </source>
</evidence>
<keyword evidence="7" id="KW-0472">Membrane</keyword>
<keyword evidence="4" id="KW-0813">Transport</keyword>
<evidence type="ECO:0000256" key="5">
    <source>
        <dbReference type="ARBA" id="ARBA00022927"/>
    </source>
</evidence>
<dbReference type="PANTHER" id="PTHR13302">
    <property type="entry name" value="CONSERVED OLIGOMERIC GOLGI COMPLEX COMPONENT 3"/>
    <property type="match status" value="1"/>
</dbReference>
<dbReference type="GO" id="GO:0006891">
    <property type="term" value="P:intra-Golgi vesicle-mediated transport"/>
    <property type="evidence" value="ECO:0007669"/>
    <property type="project" value="TreeGrafter"/>
</dbReference>
<evidence type="ECO:0000256" key="1">
    <source>
        <dbReference type="ARBA" id="ARBA00004395"/>
    </source>
</evidence>
<evidence type="ECO:0000256" key="8">
    <source>
        <dbReference type="ARBA" id="ARBA00031339"/>
    </source>
</evidence>
<dbReference type="EMBL" id="OU900096">
    <property type="protein sequence ID" value="CAG9860141.1"/>
    <property type="molecule type" value="Genomic_DNA"/>
</dbReference>
<protein>
    <recommendedName>
        <fullName evidence="3">Conserved oligomeric Golgi complex subunit 3</fullName>
    </recommendedName>
    <alternativeName>
        <fullName evidence="8">Component of oligomeric Golgi complex 3</fullName>
    </alternativeName>
</protein>
<evidence type="ECO:0000256" key="3">
    <source>
        <dbReference type="ARBA" id="ARBA00020976"/>
    </source>
</evidence>
<organism evidence="11 12">
    <name type="scientific">Phyllotreta striolata</name>
    <name type="common">Striped flea beetle</name>
    <name type="synonym">Crioceris striolata</name>
    <dbReference type="NCBI Taxonomy" id="444603"/>
    <lineage>
        <taxon>Eukaryota</taxon>
        <taxon>Metazoa</taxon>
        <taxon>Ecdysozoa</taxon>
        <taxon>Arthropoda</taxon>
        <taxon>Hexapoda</taxon>
        <taxon>Insecta</taxon>
        <taxon>Pterygota</taxon>
        <taxon>Neoptera</taxon>
        <taxon>Endopterygota</taxon>
        <taxon>Coleoptera</taxon>
        <taxon>Polyphaga</taxon>
        <taxon>Cucujiformia</taxon>
        <taxon>Chrysomeloidea</taxon>
        <taxon>Chrysomelidae</taxon>
        <taxon>Galerucinae</taxon>
        <taxon>Alticini</taxon>
        <taxon>Phyllotreta</taxon>
    </lineage>
</organism>
<dbReference type="GO" id="GO:0000139">
    <property type="term" value="C:Golgi membrane"/>
    <property type="evidence" value="ECO:0007669"/>
    <property type="project" value="UniProtKB-SubCell"/>
</dbReference>
<reference evidence="11" key="1">
    <citation type="submission" date="2022-01" db="EMBL/GenBank/DDBJ databases">
        <authorList>
            <person name="King R."/>
        </authorList>
    </citation>
    <scope>NUCLEOTIDE SEQUENCE</scope>
</reference>
<evidence type="ECO:0000256" key="2">
    <source>
        <dbReference type="ARBA" id="ARBA00009936"/>
    </source>
</evidence>
<keyword evidence="5" id="KW-0653">Protein transport</keyword>
<evidence type="ECO:0000256" key="6">
    <source>
        <dbReference type="ARBA" id="ARBA00023034"/>
    </source>
</evidence>
<gene>
    <name evidence="11" type="ORF">PHYEVI_LOCUS6498</name>
</gene>
<dbReference type="GO" id="GO:0006886">
    <property type="term" value="P:intracellular protein transport"/>
    <property type="evidence" value="ECO:0007669"/>
    <property type="project" value="InterPro"/>
</dbReference>
<feature type="domain" description="Conserved oligomeric Golgi complex subunit 3 N-terminal" evidence="9">
    <location>
        <begin position="101"/>
        <end position="243"/>
    </location>
</feature>
<proteinExistence type="inferred from homology"/>
<accession>A0A9N9XSD8</accession>
<comment type="similarity">
    <text evidence="2">Belongs to the COG3 family.</text>
</comment>
<dbReference type="GO" id="GO:0007030">
    <property type="term" value="P:Golgi organization"/>
    <property type="evidence" value="ECO:0007669"/>
    <property type="project" value="TreeGrafter"/>
</dbReference>
<evidence type="ECO:0000256" key="4">
    <source>
        <dbReference type="ARBA" id="ARBA00022448"/>
    </source>
</evidence>
<dbReference type="OrthoDB" id="296793at2759"/>
<evidence type="ECO:0000259" key="9">
    <source>
        <dbReference type="Pfam" id="PF04136"/>
    </source>
</evidence>
<evidence type="ECO:0000313" key="12">
    <source>
        <dbReference type="Proteomes" id="UP001153712"/>
    </source>
</evidence>
<dbReference type="InterPro" id="IPR048685">
    <property type="entry name" value="COG3_C"/>
</dbReference>
<name>A0A9N9XSD8_PHYSR</name>
<comment type="subcellular location">
    <subcellularLocation>
        <location evidence="1">Golgi apparatus membrane</location>
        <topology evidence="1">Peripheral membrane protein</topology>
    </subcellularLocation>
</comment>
<sequence length="815" mass="94377">MSRPQESLENKKDHKIQENIAKWQSVNEPLAPLSEQQLNIIYELGDIVSNLYNKSEINENEQPDGEAEVLPDTIHKMQDFIKWSIAVEDEIKHENLDNFQNYYEMLAEYRTDSESLYDLSNSALSSLNNLKQNYESVTEKTNYLHDLSEQLMTNQRILKEKKQSLNNKLQYFTNFKKCQEGIEKLGNRINSEDCTRYLDKIDESISYLNTHLHYKESRIYKMKYESLLNLTLNKIYDYINNILIETTKQVIEPDIKIQSLPQTSNEPNTFVDSAFSLYYGKFQSVSSKVRFILTNLEEREDQNEQYKNVLDDCKKSFFAQRLPLLTVAVSKALNELKEKYQKDHSTVFRSCSLFILKVCQDEATCYNYFFSKPSDHLNDYLGKLCQYLYDTLRPNLININHIEVLCELCGILNNELLNEKIIDTYQLSKYVEVIQQLWQDVEERLVFRTNVFFQHDLLNYKPSPGDLAYPEKLEQMENIAMELRERSDSRNSVVSLESQEVAHINAAQLAHFRSYTGNSPADLHGMWYPTVKRTLVCLSRLYFCLDRNTFQGLAQEALVICVETVQNAANLISSRKSKVDGFLFQIKHLLIIREQIAPFQVDFTVKETMLDFSTVQKAAMDLISHRNKIFTFGSNNALLEFLLEGTPKVKEYLVDSRKEIDKQLKISCESFITLATQLLVGTILQWVQQCEVYMQNCEKVGGAAPGTKLPEQEFAKASVLSGIINEVLKNMKTKIPEIQRSMQLYLANRETEFILFRPIKNNVINAFMQIDQLLLKGCYSDEDQLLAGCPSPEQINILICSVSLTSGQDSRNLTN</sequence>
<evidence type="ECO:0000259" key="10">
    <source>
        <dbReference type="Pfam" id="PF20671"/>
    </source>
</evidence>
<dbReference type="Pfam" id="PF04136">
    <property type="entry name" value="COG3_N"/>
    <property type="match status" value="1"/>
</dbReference>